<reference evidence="1 2" key="1">
    <citation type="journal article" date="2011" name="J. Bacteriol.">
        <title>Comparative genomics of 28 Salmonella enterica isolates: evidence for CRISPR-mediated adaptive sublineage evolution.</title>
        <authorList>
            <person name="Fricke W.F."/>
            <person name="Mammel M.K."/>
            <person name="McDermott P.F."/>
            <person name="Tartera C."/>
            <person name="White D.G."/>
            <person name="Leclerc J.E."/>
            <person name="Ravel J."/>
            <person name="Cebula T.A."/>
        </authorList>
    </citation>
    <scope>NUCLEOTIDE SEQUENCE [LARGE SCALE GENOMIC DNA]</scope>
    <source>
        <strain evidence="1 2">CVM19633</strain>
    </source>
</reference>
<proteinExistence type="predicted"/>
<dbReference type="EMBL" id="CP001127">
    <property type="protein sequence ID" value="ACF90227.1"/>
    <property type="molecule type" value="Genomic_DNA"/>
</dbReference>
<protein>
    <submittedName>
        <fullName evidence="1">Uncharacterized protein</fullName>
    </submittedName>
</protein>
<gene>
    <name evidence="1" type="ordered locus">SeSA_A0438</name>
</gene>
<accession>A0A0N1TUW6</accession>
<name>A0A0N1TUW6_SALSV</name>
<sequence>MQFDYPQSHWQDAEEQRIALHCYYHSRFVFIFFWLIQSKIKTKRPGLFYKSNVITTVLF</sequence>
<dbReference type="AlphaFoldDB" id="A0A0N1TUW6"/>
<dbReference type="HOGENOM" id="CLU_3065979_0_0_6"/>
<evidence type="ECO:0000313" key="2">
    <source>
        <dbReference type="Proteomes" id="UP000001865"/>
    </source>
</evidence>
<organism evidence="1 2">
    <name type="scientific">Salmonella schwarzengrund (strain CVM19633)</name>
    <dbReference type="NCBI Taxonomy" id="439843"/>
    <lineage>
        <taxon>Bacteria</taxon>
        <taxon>Pseudomonadati</taxon>
        <taxon>Pseudomonadota</taxon>
        <taxon>Gammaproteobacteria</taxon>
        <taxon>Enterobacterales</taxon>
        <taxon>Enterobacteriaceae</taxon>
        <taxon>Salmonella</taxon>
    </lineage>
</organism>
<dbReference type="KEGG" id="sew:SeSA_A0438"/>
<evidence type="ECO:0000313" key="1">
    <source>
        <dbReference type="EMBL" id="ACF90227.1"/>
    </source>
</evidence>
<dbReference type="Proteomes" id="UP000001865">
    <property type="component" value="Chromosome"/>
</dbReference>